<dbReference type="HAMAP" id="MF_00766">
    <property type="entry name" value="PGT_MtgA"/>
    <property type="match status" value="1"/>
</dbReference>
<reference evidence="13" key="1">
    <citation type="submission" date="2019-08" db="EMBL/GenBank/DDBJ databases">
        <authorList>
            <person name="Kucharzyk K."/>
            <person name="Murdoch R.W."/>
            <person name="Higgins S."/>
            <person name="Loffler F."/>
        </authorList>
    </citation>
    <scope>NUCLEOTIDE SEQUENCE</scope>
</reference>
<evidence type="ECO:0000256" key="9">
    <source>
        <dbReference type="ARBA" id="ARBA00023136"/>
    </source>
</evidence>
<keyword evidence="4 13" id="KW-0808">Transferase</keyword>
<keyword evidence="7" id="KW-0573">Peptidoglycan synthesis</keyword>
<keyword evidence="5 11" id="KW-0812">Transmembrane</keyword>
<evidence type="ECO:0000256" key="10">
    <source>
        <dbReference type="ARBA" id="ARBA00023316"/>
    </source>
</evidence>
<dbReference type="GO" id="GO:0016763">
    <property type="term" value="F:pentosyltransferase activity"/>
    <property type="evidence" value="ECO:0007669"/>
    <property type="project" value="InterPro"/>
</dbReference>
<feature type="domain" description="Glycosyl transferase family 51" evidence="12">
    <location>
        <begin position="57"/>
        <end position="222"/>
    </location>
</feature>
<dbReference type="GO" id="GO:0071555">
    <property type="term" value="P:cell wall organization"/>
    <property type="evidence" value="ECO:0007669"/>
    <property type="project" value="UniProtKB-KW"/>
</dbReference>
<dbReference type="InterPro" id="IPR023346">
    <property type="entry name" value="Lysozyme-like_dom_sf"/>
</dbReference>
<evidence type="ECO:0000259" key="12">
    <source>
        <dbReference type="Pfam" id="PF00912"/>
    </source>
</evidence>
<dbReference type="InterPro" id="IPR001264">
    <property type="entry name" value="Glyco_trans_51"/>
</dbReference>
<dbReference type="InterPro" id="IPR036950">
    <property type="entry name" value="PBP_transglycosylase"/>
</dbReference>
<evidence type="ECO:0000256" key="7">
    <source>
        <dbReference type="ARBA" id="ARBA00022984"/>
    </source>
</evidence>
<dbReference type="AlphaFoldDB" id="A0A644WB63"/>
<dbReference type="GO" id="GO:0008360">
    <property type="term" value="P:regulation of cell shape"/>
    <property type="evidence" value="ECO:0007669"/>
    <property type="project" value="UniProtKB-KW"/>
</dbReference>
<gene>
    <name evidence="13" type="primary">mtgA_19</name>
    <name evidence="13" type="ORF">SDC9_47277</name>
</gene>
<feature type="transmembrane region" description="Helical" evidence="11">
    <location>
        <begin position="12"/>
        <end position="34"/>
    </location>
</feature>
<evidence type="ECO:0000256" key="3">
    <source>
        <dbReference type="ARBA" id="ARBA00022676"/>
    </source>
</evidence>
<organism evidence="13">
    <name type="scientific">bioreactor metagenome</name>
    <dbReference type="NCBI Taxonomy" id="1076179"/>
    <lineage>
        <taxon>unclassified sequences</taxon>
        <taxon>metagenomes</taxon>
        <taxon>ecological metagenomes</taxon>
    </lineage>
</organism>
<dbReference type="EMBL" id="VSSQ01000770">
    <property type="protein sequence ID" value="MPM01040.1"/>
    <property type="molecule type" value="Genomic_DNA"/>
</dbReference>
<keyword evidence="1" id="KW-1003">Cell membrane</keyword>
<dbReference type="Pfam" id="PF00912">
    <property type="entry name" value="Transgly"/>
    <property type="match status" value="1"/>
</dbReference>
<keyword evidence="3 13" id="KW-0328">Glycosyltransferase</keyword>
<evidence type="ECO:0000256" key="4">
    <source>
        <dbReference type="ARBA" id="ARBA00022679"/>
    </source>
</evidence>
<evidence type="ECO:0000256" key="6">
    <source>
        <dbReference type="ARBA" id="ARBA00022960"/>
    </source>
</evidence>
<protein>
    <submittedName>
        <fullName evidence="13">Biosynthetic peptidoglycan transglycosylase</fullName>
        <ecNumber evidence="13">2.4.1.129</ecNumber>
    </submittedName>
</protein>
<evidence type="ECO:0000256" key="11">
    <source>
        <dbReference type="SAM" id="Phobius"/>
    </source>
</evidence>
<keyword evidence="6" id="KW-0133">Cell shape</keyword>
<dbReference type="NCBIfam" id="TIGR02070">
    <property type="entry name" value="mono_pep_trsgly"/>
    <property type="match status" value="1"/>
</dbReference>
<sequence length="243" mass="28182">MRGNFWRKFWRFIRNIIILFFVISIGWTIVLRFVPVYVTPLMLIRSVEAIADGEMPKNSKKWVPVEKISPNMIQAVVASEDNLFMEHNGFSFDDIKKAWKNNQKGRRIKGGSTISQQTAKNVFLWNKRSYLRKGLEAYFTVLIEIFWSKERIMEVYLNVIETGDGIYGVEAAALEYFGKSASQLSKSQSALIAVCLPNPRRFSPVRPSSYIQRRKGQIMGLMNKIPRIDFDKSDNSIKDKKRK</sequence>
<keyword evidence="10" id="KW-0961">Cell wall biogenesis/degradation</keyword>
<dbReference type="GO" id="GO:0009252">
    <property type="term" value="P:peptidoglycan biosynthetic process"/>
    <property type="evidence" value="ECO:0007669"/>
    <property type="project" value="UniProtKB-KW"/>
</dbReference>
<comment type="caution">
    <text evidence="13">The sequence shown here is derived from an EMBL/GenBank/DDBJ whole genome shotgun (WGS) entry which is preliminary data.</text>
</comment>
<evidence type="ECO:0000256" key="5">
    <source>
        <dbReference type="ARBA" id="ARBA00022692"/>
    </source>
</evidence>
<name>A0A644WB63_9ZZZZ</name>
<dbReference type="InterPro" id="IPR011812">
    <property type="entry name" value="Pep_trsgly"/>
</dbReference>
<evidence type="ECO:0000256" key="1">
    <source>
        <dbReference type="ARBA" id="ARBA00022475"/>
    </source>
</evidence>
<dbReference type="GO" id="GO:0016020">
    <property type="term" value="C:membrane"/>
    <property type="evidence" value="ECO:0007669"/>
    <property type="project" value="InterPro"/>
</dbReference>
<evidence type="ECO:0000313" key="13">
    <source>
        <dbReference type="EMBL" id="MPM01040.1"/>
    </source>
</evidence>
<keyword evidence="2" id="KW-0997">Cell inner membrane</keyword>
<evidence type="ECO:0000256" key="2">
    <source>
        <dbReference type="ARBA" id="ARBA00022519"/>
    </source>
</evidence>
<accession>A0A644WB63</accession>
<dbReference type="EC" id="2.4.1.129" evidence="13"/>
<keyword evidence="9 11" id="KW-0472">Membrane</keyword>
<dbReference type="PANTHER" id="PTHR30400:SF0">
    <property type="entry name" value="BIOSYNTHETIC PEPTIDOGLYCAN TRANSGLYCOSYLASE"/>
    <property type="match status" value="1"/>
</dbReference>
<dbReference type="SUPFAM" id="SSF53955">
    <property type="entry name" value="Lysozyme-like"/>
    <property type="match status" value="1"/>
</dbReference>
<dbReference type="Gene3D" id="1.10.3810.10">
    <property type="entry name" value="Biosynthetic peptidoglycan transglycosylase-like"/>
    <property type="match status" value="1"/>
</dbReference>
<keyword evidence="8 11" id="KW-1133">Transmembrane helix</keyword>
<evidence type="ECO:0000256" key="8">
    <source>
        <dbReference type="ARBA" id="ARBA00022989"/>
    </source>
</evidence>
<dbReference type="PANTHER" id="PTHR30400">
    <property type="entry name" value="MONOFUNCTIONAL BIOSYNTHETIC PEPTIDOGLYCAN TRANSGLYCOSYLASE"/>
    <property type="match status" value="1"/>
</dbReference>
<dbReference type="GO" id="GO:0009274">
    <property type="term" value="C:peptidoglycan-based cell wall"/>
    <property type="evidence" value="ECO:0007669"/>
    <property type="project" value="InterPro"/>
</dbReference>
<proteinExistence type="inferred from homology"/>